<reference evidence="1 2" key="1">
    <citation type="submission" date="2023-01" db="EMBL/GenBank/DDBJ databases">
        <authorList>
            <person name="Kreplak J."/>
        </authorList>
    </citation>
    <scope>NUCLEOTIDE SEQUENCE [LARGE SCALE GENOMIC DNA]</scope>
</reference>
<organism evidence="1 2">
    <name type="scientific">Vicia faba</name>
    <name type="common">Broad bean</name>
    <name type="synonym">Faba vulgaris</name>
    <dbReference type="NCBI Taxonomy" id="3906"/>
    <lineage>
        <taxon>Eukaryota</taxon>
        <taxon>Viridiplantae</taxon>
        <taxon>Streptophyta</taxon>
        <taxon>Embryophyta</taxon>
        <taxon>Tracheophyta</taxon>
        <taxon>Spermatophyta</taxon>
        <taxon>Magnoliopsida</taxon>
        <taxon>eudicotyledons</taxon>
        <taxon>Gunneridae</taxon>
        <taxon>Pentapetalae</taxon>
        <taxon>rosids</taxon>
        <taxon>fabids</taxon>
        <taxon>Fabales</taxon>
        <taxon>Fabaceae</taxon>
        <taxon>Papilionoideae</taxon>
        <taxon>50 kb inversion clade</taxon>
        <taxon>NPAAA clade</taxon>
        <taxon>Hologalegina</taxon>
        <taxon>IRL clade</taxon>
        <taxon>Fabeae</taxon>
        <taxon>Vicia</taxon>
    </lineage>
</organism>
<name>A0AAV1ALM3_VICFA</name>
<gene>
    <name evidence="1" type="ORF">VFH_IV227080</name>
</gene>
<keyword evidence="2" id="KW-1185">Reference proteome</keyword>
<dbReference type="EMBL" id="OX451739">
    <property type="protein sequence ID" value="CAI8611395.1"/>
    <property type="molecule type" value="Genomic_DNA"/>
</dbReference>
<proteinExistence type="predicted"/>
<protein>
    <submittedName>
        <fullName evidence="1">Uncharacterized protein</fullName>
    </submittedName>
</protein>
<accession>A0AAV1ALM3</accession>
<dbReference type="Proteomes" id="UP001157006">
    <property type="component" value="Chromosome 4"/>
</dbReference>
<dbReference type="AlphaFoldDB" id="A0AAV1ALM3"/>
<evidence type="ECO:0000313" key="2">
    <source>
        <dbReference type="Proteomes" id="UP001157006"/>
    </source>
</evidence>
<sequence length="110" mass="12748">MEGSRVFFFLSFKLKELVGRGNGAQLKVRKIVDLLASKKNLVVAFYGTFYFELIHYAESLSQMELLKARSGVDIQEFNQAPTFLNCIDSCEDNLWLLLFPQNCKIFKHYI</sequence>
<evidence type="ECO:0000313" key="1">
    <source>
        <dbReference type="EMBL" id="CAI8611395.1"/>
    </source>
</evidence>